<accession>A0AAN5AMC9</accession>
<proteinExistence type="predicted"/>
<reference evidence="3 4" key="1">
    <citation type="submission" date="2021-12" db="EMBL/GenBank/DDBJ databases">
        <title>Genome sequencing of bacteria with rrn-lacking chromosome and rrn-plasmid.</title>
        <authorList>
            <person name="Anda M."/>
            <person name="Iwasaki W."/>
        </authorList>
    </citation>
    <scope>NUCLEOTIDE SEQUENCE [LARGE SCALE GENOMIC DNA]</scope>
    <source>
        <strain evidence="3 4">NBRC 15940</strain>
    </source>
</reference>
<evidence type="ECO:0000313" key="4">
    <source>
        <dbReference type="Proteomes" id="UP001310022"/>
    </source>
</evidence>
<keyword evidence="1" id="KW-1133">Transmembrane helix</keyword>
<comment type="caution">
    <text evidence="3">The sequence shown here is derived from an EMBL/GenBank/DDBJ whole genome shotgun (WGS) entry which is preliminary data.</text>
</comment>
<feature type="domain" description="CAAX prenyl protease 2/Lysostaphin resistance protein A-like" evidence="2">
    <location>
        <begin position="2"/>
        <end position="72"/>
    </location>
</feature>
<evidence type="ECO:0000259" key="2">
    <source>
        <dbReference type="Pfam" id="PF02517"/>
    </source>
</evidence>
<gene>
    <name evidence="3" type="ORF">PEDI_23050</name>
</gene>
<organism evidence="3 4">
    <name type="scientific">Persicobacter diffluens</name>
    <dbReference type="NCBI Taxonomy" id="981"/>
    <lineage>
        <taxon>Bacteria</taxon>
        <taxon>Pseudomonadati</taxon>
        <taxon>Bacteroidota</taxon>
        <taxon>Cytophagia</taxon>
        <taxon>Cytophagales</taxon>
        <taxon>Persicobacteraceae</taxon>
        <taxon>Persicobacter</taxon>
    </lineage>
</organism>
<keyword evidence="1" id="KW-0472">Membrane</keyword>
<keyword evidence="4" id="KW-1185">Reference proteome</keyword>
<dbReference type="AlphaFoldDB" id="A0AAN5AMC9"/>
<evidence type="ECO:0000256" key="1">
    <source>
        <dbReference type="SAM" id="Phobius"/>
    </source>
</evidence>
<dbReference type="Pfam" id="PF02517">
    <property type="entry name" value="Rce1-like"/>
    <property type="match status" value="1"/>
</dbReference>
<keyword evidence="1" id="KW-0812">Transmembrane</keyword>
<sequence length="79" mass="8924">MVRALSVPLLEKTGMKHYYIILIMGVIFSAYHFPDSFGYAVSMVFLGGLLTWLYLKERNLISLVLANAAWNLPTILIGF</sequence>
<evidence type="ECO:0000313" key="3">
    <source>
        <dbReference type="EMBL" id="GJM61753.1"/>
    </source>
</evidence>
<protein>
    <recommendedName>
        <fullName evidence="2">CAAX prenyl protease 2/Lysostaphin resistance protein A-like domain-containing protein</fullName>
    </recommendedName>
</protein>
<dbReference type="GO" id="GO:0080120">
    <property type="term" value="P:CAAX-box protein maturation"/>
    <property type="evidence" value="ECO:0007669"/>
    <property type="project" value="UniProtKB-ARBA"/>
</dbReference>
<feature type="transmembrane region" description="Helical" evidence="1">
    <location>
        <begin position="39"/>
        <end position="55"/>
    </location>
</feature>
<dbReference type="InterPro" id="IPR003675">
    <property type="entry name" value="Rce1/LyrA-like_dom"/>
</dbReference>
<dbReference type="GO" id="GO:0004175">
    <property type="term" value="F:endopeptidase activity"/>
    <property type="evidence" value="ECO:0007669"/>
    <property type="project" value="UniProtKB-ARBA"/>
</dbReference>
<dbReference type="Proteomes" id="UP001310022">
    <property type="component" value="Unassembled WGS sequence"/>
</dbReference>
<feature type="transmembrane region" description="Helical" evidence="1">
    <location>
        <begin position="17"/>
        <end position="33"/>
    </location>
</feature>
<name>A0AAN5AMC9_9BACT</name>
<dbReference type="EMBL" id="BQKE01000001">
    <property type="protein sequence ID" value="GJM61753.1"/>
    <property type="molecule type" value="Genomic_DNA"/>
</dbReference>